<dbReference type="KEGG" id="pdio:PDMSB3_1747"/>
<name>A0A5Q4Z9F4_9BURK</name>
<protein>
    <submittedName>
        <fullName evidence="6">Transcriptional regulator</fullName>
    </submittedName>
</protein>
<evidence type="ECO:0000256" key="1">
    <source>
        <dbReference type="ARBA" id="ARBA00023015"/>
    </source>
</evidence>
<keyword evidence="7" id="KW-1185">Reference proteome</keyword>
<dbReference type="InterPro" id="IPR009057">
    <property type="entry name" value="Homeodomain-like_sf"/>
</dbReference>
<dbReference type="SUPFAM" id="SSF46689">
    <property type="entry name" value="Homeodomain-like"/>
    <property type="match status" value="1"/>
</dbReference>
<keyword evidence="2 4" id="KW-0238">DNA-binding</keyword>
<dbReference type="InterPro" id="IPR050109">
    <property type="entry name" value="HTH-type_TetR-like_transc_reg"/>
</dbReference>
<dbReference type="PROSITE" id="PS50977">
    <property type="entry name" value="HTH_TETR_2"/>
    <property type="match status" value="1"/>
</dbReference>
<feature type="DNA-binding region" description="H-T-H motif" evidence="4">
    <location>
        <begin position="58"/>
        <end position="77"/>
    </location>
</feature>
<organism evidence="6 7">
    <name type="scientific">Paraburkholderia dioscoreae</name>
    <dbReference type="NCBI Taxonomy" id="2604047"/>
    <lineage>
        <taxon>Bacteria</taxon>
        <taxon>Pseudomonadati</taxon>
        <taxon>Pseudomonadota</taxon>
        <taxon>Betaproteobacteria</taxon>
        <taxon>Burkholderiales</taxon>
        <taxon>Burkholderiaceae</taxon>
        <taxon>Paraburkholderia</taxon>
    </lineage>
</organism>
<dbReference type="AlphaFoldDB" id="A0A5Q4Z9F4"/>
<dbReference type="PANTHER" id="PTHR30055">
    <property type="entry name" value="HTH-TYPE TRANSCRIPTIONAL REGULATOR RUTR"/>
    <property type="match status" value="1"/>
</dbReference>
<reference evidence="6 7" key="1">
    <citation type="submission" date="2019-08" db="EMBL/GenBank/DDBJ databases">
        <authorList>
            <person name="Herpell B J."/>
        </authorList>
    </citation>
    <scope>NUCLEOTIDE SEQUENCE [LARGE SCALE GENOMIC DNA]</scope>
    <source>
        <strain evidence="7">Msb3</strain>
    </source>
</reference>
<evidence type="ECO:0000256" key="4">
    <source>
        <dbReference type="PROSITE-ProRule" id="PRU00335"/>
    </source>
</evidence>
<dbReference type="EMBL" id="LR699553">
    <property type="protein sequence ID" value="VVD28203.1"/>
    <property type="molecule type" value="Genomic_DNA"/>
</dbReference>
<keyword evidence="1" id="KW-0805">Transcription regulation</keyword>
<dbReference type="RefSeq" id="WP_165185692.1">
    <property type="nucleotide sequence ID" value="NZ_LR699553.1"/>
</dbReference>
<dbReference type="SUPFAM" id="SSF48498">
    <property type="entry name" value="Tetracyclin repressor-like, C-terminal domain"/>
    <property type="match status" value="1"/>
</dbReference>
<evidence type="ECO:0000313" key="6">
    <source>
        <dbReference type="EMBL" id="VVD28203.1"/>
    </source>
</evidence>
<dbReference type="PRINTS" id="PR00455">
    <property type="entry name" value="HTHTETR"/>
</dbReference>
<sequence length="227" mass="24592">MTSMVSTPVPAISTRAAASAGSGDVASASPTTAASDSRRTILDTAARLFRKEGYAAVSLRDISAACGMKAGSLYYHFASKDEIVSEVLRIGVERVFAEVRASIDALGKDAAPEQVFRTAVRAHLRALLESHDYTSANIRIFGHVPAQIRAAQLPLRDEYEAVWADIIARLVPRRKKRSDELRFVRFFLLGAMNGTLDWFHAGHASVDEVAQRYASLALSGLLGASRD</sequence>
<dbReference type="InterPro" id="IPR001647">
    <property type="entry name" value="HTH_TetR"/>
</dbReference>
<dbReference type="Gene3D" id="1.10.10.60">
    <property type="entry name" value="Homeodomain-like"/>
    <property type="match status" value="1"/>
</dbReference>
<keyword evidence="3" id="KW-0804">Transcription</keyword>
<dbReference type="GO" id="GO:0003700">
    <property type="term" value="F:DNA-binding transcription factor activity"/>
    <property type="evidence" value="ECO:0007669"/>
    <property type="project" value="TreeGrafter"/>
</dbReference>
<dbReference type="PANTHER" id="PTHR30055:SF240">
    <property type="entry name" value="HTH-TYPE TRANSCRIPTIONAL REGULATOR ACRR"/>
    <property type="match status" value="1"/>
</dbReference>
<dbReference type="Pfam" id="PF00440">
    <property type="entry name" value="TetR_N"/>
    <property type="match status" value="1"/>
</dbReference>
<evidence type="ECO:0000256" key="3">
    <source>
        <dbReference type="ARBA" id="ARBA00023163"/>
    </source>
</evidence>
<feature type="domain" description="HTH tetR-type" evidence="5">
    <location>
        <begin position="35"/>
        <end position="95"/>
    </location>
</feature>
<dbReference type="Proteomes" id="UP000325811">
    <property type="component" value="Chromosome I"/>
</dbReference>
<dbReference type="Gene3D" id="1.10.357.10">
    <property type="entry name" value="Tetracycline Repressor, domain 2"/>
    <property type="match status" value="1"/>
</dbReference>
<evidence type="ECO:0000313" key="7">
    <source>
        <dbReference type="Proteomes" id="UP000325811"/>
    </source>
</evidence>
<evidence type="ECO:0000259" key="5">
    <source>
        <dbReference type="PROSITE" id="PS50977"/>
    </source>
</evidence>
<dbReference type="InterPro" id="IPR036271">
    <property type="entry name" value="Tet_transcr_reg_TetR-rel_C_sf"/>
</dbReference>
<dbReference type="GO" id="GO:0000976">
    <property type="term" value="F:transcription cis-regulatory region binding"/>
    <property type="evidence" value="ECO:0007669"/>
    <property type="project" value="TreeGrafter"/>
</dbReference>
<dbReference type="Pfam" id="PF17932">
    <property type="entry name" value="TetR_C_24"/>
    <property type="match status" value="1"/>
</dbReference>
<gene>
    <name evidence="6" type="ORF">PDMSB3_1747</name>
</gene>
<evidence type="ECO:0000256" key="2">
    <source>
        <dbReference type="ARBA" id="ARBA00023125"/>
    </source>
</evidence>
<proteinExistence type="predicted"/>
<dbReference type="InterPro" id="IPR041490">
    <property type="entry name" value="KstR2_TetR_C"/>
</dbReference>
<accession>A0A5Q4Z9F4</accession>